<comment type="similarity">
    <text evidence="1">Belongs to the HicA mRNA interferase family.</text>
</comment>
<keyword evidence="4" id="KW-0255">Endonuclease</keyword>
<dbReference type="GO" id="GO:0004519">
    <property type="term" value="F:endonuclease activity"/>
    <property type="evidence" value="ECO:0007669"/>
    <property type="project" value="UniProtKB-KW"/>
</dbReference>
<dbReference type="RefSeq" id="WP_189659444.1">
    <property type="nucleotide sequence ID" value="NZ_BMZW01000096.1"/>
</dbReference>
<comment type="caution">
    <text evidence="8">The sequence shown here is derived from an EMBL/GenBank/DDBJ whole genome shotgun (WGS) entry which is preliminary data.</text>
</comment>
<dbReference type="AlphaFoldDB" id="A0A9P3EG11"/>
<evidence type="ECO:0000256" key="3">
    <source>
        <dbReference type="ARBA" id="ARBA00022722"/>
    </source>
</evidence>
<evidence type="ECO:0000256" key="1">
    <source>
        <dbReference type="ARBA" id="ARBA00006620"/>
    </source>
</evidence>
<proteinExistence type="inferred from homology"/>
<keyword evidence="6" id="KW-0694">RNA-binding</keyword>
<organism evidence="8 9">
    <name type="scientific">Pseudomonas amygdali pv. eriobotryae</name>
    <dbReference type="NCBI Taxonomy" id="129137"/>
    <lineage>
        <taxon>Bacteria</taxon>
        <taxon>Pseudomonadati</taxon>
        <taxon>Pseudomonadota</taxon>
        <taxon>Gammaproteobacteria</taxon>
        <taxon>Pseudomonadales</taxon>
        <taxon>Pseudomonadaceae</taxon>
        <taxon>Pseudomonas</taxon>
        <taxon>Pseudomonas amygdali</taxon>
    </lineage>
</organism>
<dbReference type="InterPro" id="IPR012933">
    <property type="entry name" value="HicA_mRNA_interferase"/>
</dbReference>
<dbReference type="SUPFAM" id="SSF54786">
    <property type="entry name" value="YcfA/nrd intein domain"/>
    <property type="match status" value="1"/>
</dbReference>
<dbReference type="Gene3D" id="3.30.920.30">
    <property type="entry name" value="Hypothetical protein"/>
    <property type="match status" value="1"/>
</dbReference>
<dbReference type="GO" id="GO:0003729">
    <property type="term" value="F:mRNA binding"/>
    <property type="evidence" value="ECO:0007669"/>
    <property type="project" value="InterPro"/>
</dbReference>
<dbReference type="InterPro" id="IPR038570">
    <property type="entry name" value="HicA_sf"/>
</dbReference>
<keyword evidence="2" id="KW-1277">Toxin-antitoxin system</keyword>
<evidence type="ECO:0008006" key="10">
    <source>
        <dbReference type="Google" id="ProtNLM"/>
    </source>
</evidence>
<keyword evidence="7" id="KW-0346">Stress response</keyword>
<keyword evidence="5" id="KW-0378">Hydrolase</keyword>
<reference evidence="8" key="1">
    <citation type="submission" date="2020-09" db="EMBL/GenBank/DDBJ databases">
        <title>Pseudomonas syringae pv. eriobotryae genome sequence causing loquat canker disease.</title>
        <authorList>
            <person name="Fukuda S."/>
            <person name="Tashiro H."/>
            <person name="Nagano Y."/>
        </authorList>
    </citation>
    <scope>NUCLEOTIDE SEQUENCE</scope>
    <source>
        <strain evidence="8">AM001</strain>
    </source>
</reference>
<dbReference type="EMBL" id="BMZW01000096">
    <property type="protein sequence ID" value="GFZ63365.1"/>
    <property type="molecule type" value="Genomic_DNA"/>
</dbReference>
<accession>A0A9P3EG11</accession>
<protein>
    <recommendedName>
        <fullName evidence="10">Type II toxin-antitoxin system HicA family toxin</fullName>
    </recommendedName>
</protein>
<evidence type="ECO:0000313" key="8">
    <source>
        <dbReference type="EMBL" id="GFZ63365.1"/>
    </source>
</evidence>
<dbReference type="Proteomes" id="UP000630864">
    <property type="component" value="Unassembled WGS sequence"/>
</dbReference>
<evidence type="ECO:0000256" key="4">
    <source>
        <dbReference type="ARBA" id="ARBA00022759"/>
    </source>
</evidence>
<gene>
    <name evidence="8" type="ORF">PSE10A_58760</name>
</gene>
<dbReference type="Pfam" id="PF07927">
    <property type="entry name" value="HicA_toxin"/>
    <property type="match status" value="1"/>
</dbReference>
<evidence type="ECO:0000256" key="2">
    <source>
        <dbReference type="ARBA" id="ARBA00022649"/>
    </source>
</evidence>
<sequence>MGFGRHRPLTYKEVTGVLRKLGFAFRNQEGSHEQWVNPGPPFRKVTVDKPKAPFHGDLIKWMSLQAGVTKKQFYKLLD</sequence>
<dbReference type="GO" id="GO:0016787">
    <property type="term" value="F:hydrolase activity"/>
    <property type="evidence" value="ECO:0007669"/>
    <property type="project" value="UniProtKB-KW"/>
</dbReference>
<keyword evidence="3" id="KW-0540">Nuclease</keyword>
<evidence type="ECO:0000256" key="5">
    <source>
        <dbReference type="ARBA" id="ARBA00022801"/>
    </source>
</evidence>
<evidence type="ECO:0000256" key="6">
    <source>
        <dbReference type="ARBA" id="ARBA00022884"/>
    </source>
</evidence>
<name>A0A9P3EG11_PSEA0</name>
<evidence type="ECO:0000256" key="7">
    <source>
        <dbReference type="ARBA" id="ARBA00023016"/>
    </source>
</evidence>
<evidence type="ECO:0000313" key="9">
    <source>
        <dbReference type="Proteomes" id="UP000630864"/>
    </source>
</evidence>